<comment type="caution">
    <text evidence="1">The sequence shown here is derived from an EMBL/GenBank/DDBJ whole genome shotgun (WGS) entry which is preliminary data.</text>
</comment>
<reference evidence="1 2" key="1">
    <citation type="journal article" date="2024" name="Chem. Sci.">
        <title>Discovery of megapolipeptins by genome mining of a Burkholderiales bacteria collection.</title>
        <authorList>
            <person name="Paulo B.S."/>
            <person name="Recchia M.J.J."/>
            <person name="Lee S."/>
            <person name="Fergusson C.H."/>
            <person name="Romanowski S.B."/>
            <person name="Hernandez A."/>
            <person name="Krull N."/>
            <person name="Liu D.Y."/>
            <person name="Cavanagh H."/>
            <person name="Bos A."/>
            <person name="Gray C.A."/>
            <person name="Murphy B.T."/>
            <person name="Linington R.G."/>
            <person name="Eustaquio A.S."/>
        </authorList>
    </citation>
    <scope>NUCLEOTIDE SEQUENCE [LARGE SCALE GENOMIC DNA]</scope>
    <source>
        <strain evidence="1 2">RL17-374-BIF-D</strain>
    </source>
</reference>
<proteinExistence type="predicted"/>
<dbReference type="InterPro" id="IPR011051">
    <property type="entry name" value="RmlC_Cupin_sf"/>
</dbReference>
<sequence>MESLSAEGNTEVVQNPNLEVISVAGVTLAIIVRDSYSKEGVNFLTPREFPQQLAYMEHPAGKLIDAHVHTCVPRRIEWTQEVLFMKRGRMLVRLYTADREPVTSRVLLPGDVILLAAGGHGFEVLDDASFIEVKQGPYIGEQEKVRFKELETERGPR</sequence>
<evidence type="ECO:0008006" key="3">
    <source>
        <dbReference type="Google" id="ProtNLM"/>
    </source>
</evidence>
<accession>A0ABW9CJ90</accession>
<organism evidence="1 2">
    <name type="scientific">Caballeronia jiangsuensis</name>
    <dbReference type="NCBI Taxonomy" id="1458357"/>
    <lineage>
        <taxon>Bacteria</taxon>
        <taxon>Pseudomonadati</taxon>
        <taxon>Pseudomonadota</taxon>
        <taxon>Betaproteobacteria</taxon>
        <taxon>Burkholderiales</taxon>
        <taxon>Burkholderiaceae</taxon>
        <taxon>Caballeronia</taxon>
    </lineage>
</organism>
<gene>
    <name evidence="1" type="ORF">PQR08_11250</name>
</gene>
<protein>
    <recommendedName>
        <fullName evidence="3">Cupin domain protein</fullName>
    </recommendedName>
</protein>
<dbReference type="RefSeq" id="WP_250486515.1">
    <property type="nucleotide sequence ID" value="NZ_JAQQDB010000008.1"/>
</dbReference>
<dbReference type="EMBL" id="JAQQDB010000008">
    <property type="protein sequence ID" value="MFM0517997.1"/>
    <property type="molecule type" value="Genomic_DNA"/>
</dbReference>
<dbReference type="Proteomes" id="UP001629462">
    <property type="component" value="Unassembled WGS sequence"/>
</dbReference>
<name>A0ABW9CJ90_9BURK</name>
<evidence type="ECO:0000313" key="1">
    <source>
        <dbReference type="EMBL" id="MFM0517997.1"/>
    </source>
</evidence>
<dbReference type="SUPFAM" id="SSF51182">
    <property type="entry name" value="RmlC-like cupins"/>
    <property type="match status" value="1"/>
</dbReference>
<evidence type="ECO:0000313" key="2">
    <source>
        <dbReference type="Proteomes" id="UP001629462"/>
    </source>
</evidence>
<keyword evidence="2" id="KW-1185">Reference proteome</keyword>